<protein>
    <submittedName>
        <fullName evidence="2">Uncharacterized protein</fullName>
    </submittedName>
</protein>
<comment type="caution">
    <text evidence="2">The sequence shown here is derived from an EMBL/GenBank/DDBJ whole genome shotgun (WGS) entry which is preliminary data.</text>
</comment>
<evidence type="ECO:0000256" key="1">
    <source>
        <dbReference type="SAM" id="MobiDB-lite"/>
    </source>
</evidence>
<proteinExistence type="predicted"/>
<dbReference type="AlphaFoldDB" id="K0R7E8"/>
<dbReference type="eggNOG" id="ENOG502SYGS">
    <property type="taxonomic scope" value="Eukaryota"/>
</dbReference>
<sequence length="154" mass="15737">MLDHRSGHPVQWESEEVPRSPGGGRDDARENDGTGPGAATAAGKARYLVRFRCVCPVPPGSDVHNNYGPKGNPELLVTYGFAVQGNPFDSVDGIVLGARHDGDDGVCRERARLATEGGVPHAIGGGTIRLGPFSLHAGAGGDAKTGATATKAAG</sequence>
<organism evidence="2 3">
    <name type="scientific">Thalassiosira oceanica</name>
    <name type="common">Marine diatom</name>
    <dbReference type="NCBI Taxonomy" id="159749"/>
    <lineage>
        <taxon>Eukaryota</taxon>
        <taxon>Sar</taxon>
        <taxon>Stramenopiles</taxon>
        <taxon>Ochrophyta</taxon>
        <taxon>Bacillariophyta</taxon>
        <taxon>Coscinodiscophyceae</taxon>
        <taxon>Thalassiosirophycidae</taxon>
        <taxon>Thalassiosirales</taxon>
        <taxon>Thalassiosiraceae</taxon>
        <taxon>Thalassiosira</taxon>
    </lineage>
</organism>
<name>K0R7E8_THAOC</name>
<dbReference type="EMBL" id="AGNL01044871">
    <property type="protein sequence ID" value="EJK49358.1"/>
    <property type="molecule type" value="Genomic_DNA"/>
</dbReference>
<dbReference type="Proteomes" id="UP000266841">
    <property type="component" value="Unassembled WGS sequence"/>
</dbReference>
<evidence type="ECO:0000313" key="3">
    <source>
        <dbReference type="Proteomes" id="UP000266841"/>
    </source>
</evidence>
<feature type="region of interest" description="Disordered" evidence="1">
    <location>
        <begin position="1"/>
        <end position="41"/>
    </location>
</feature>
<dbReference type="SUPFAM" id="SSF82199">
    <property type="entry name" value="SET domain"/>
    <property type="match status" value="1"/>
</dbReference>
<evidence type="ECO:0000313" key="2">
    <source>
        <dbReference type="EMBL" id="EJK49358.1"/>
    </source>
</evidence>
<keyword evidence="3" id="KW-1185">Reference proteome</keyword>
<dbReference type="Gene3D" id="3.90.1410.10">
    <property type="entry name" value="set domain protein methyltransferase, domain 1"/>
    <property type="match status" value="1"/>
</dbReference>
<gene>
    <name evidence="2" type="ORF">THAOC_31772</name>
</gene>
<dbReference type="OrthoDB" id="42889at2759"/>
<accession>K0R7E8</accession>
<dbReference type="InterPro" id="IPR046341">
    <property type="entry name" value="SET_dom_sf"/>
</dbReference>
<reference evidence="2 3" key="1">
    <citation type="journal article" date="2012" name="Genome Biol.">
        <title>Genome and low-iron response of an oceanic diatom adapted to chronic iron limitation.</title>
        <authorList>
            <person name="Lommer M."/>
            <person name="Specht M."/>
            <person name="Roy A.S."/>
            <person name="Kraemer L."/>
            <person name="Andreson R."/>
            <person name="Gutowska M.A."/>
            <person name="Wolf J."/>
            <person name="Bergner S.V."/>
            <person name="Schilhabel M.B."/>
            <person name="Klostermeier U.C."/>
            <person name="Beiko R.G."/>
            <person name="Rosenstiel P."/>
            <person name="Hippler M."/>
            <person name="Laroche J."/>
        </authorList>
    </citation>
    <scope>NUCLEOTIDE SEQUENCE [LARGE SCALE GENOMIC DNA]</scope>
    <source>
        <strain evidence="2 3">CCMP1005</strain>
    </source>
</reference>